<organism evidence="1 2">
    <name type="scientific">Serratia grimesii</name>
    <dbReference type="NCBI Taxonomy" id="82995"/>
    <lineage>
        <taxon>Bacteria</taxon>
        <taxon>Pseudomonadati</taxon>
        <taxon>Pseudomonadota</taxon>
        <taxon>Gammaproteobacteria</taxon>
        <taxon>Enterobacterales</taxon>
        <taxon>Yersiniaceae</taxon>
        <taxon>Serratia</taxon>
    </lineage>
</organism>
<name>A0A9C7QZA4_9GAMM</name>
<dbReference type="Proteomes" id="UP000262210">
    <property type="component" value="Unassembled WGS sequence"/>
</dbReference>
<proteinExistence type="predicted"/>
<protein>
    <submittedName>
        <fullName evidence="1">Uncharacterized protein</fullName>
    </submittedName>
</protein>
<dbReference type="EMBL" id="DPSM01000031">
    <property type="protein sequence ID" value="HCK03111.1"/>
    <property type="molecule type" value="Genomic_DNA"/>
</dbReference>
<accession>A0A9C7QZA4</accession>
<gene>
    <name evidence="1" type="ORF">DHV72_24245</name>
</gene>
<dbReference type="RefSeq" id="WP_278432194.1">
    <property type="nucleotide sequence ID" value="NZ_DPSM01000031.1"/>
</dbReference>
<evidence type="ECO:0000313" key="2">
    <source>
        <dbReference type="Proteomes" id="UP000262210"/>
    </source>
</evidence>
<reference evidence="1 2" key="1">
    <citation type="journal article" date="2018" name="Nat. Biotechnol.">
        <title>A standardized bacterial taxonomy based on genome phylogeny substantially revises the tree of life.</title>
        <authorList>
            <person name="Parks D.H."/>
            <person name="Chuvochina M."/>
            <person name="Waite D.W."/>
            <person name="Rinke C."/>
            <person name="Skarshewski A."/>
            <person name="Chaumeil P.A."/>
            <person name="Hugenholtz P."/>
        </authorList>
    </citation>
    <scope>NUCLEOTIDE SEQUENCE [LARGE SCALE GENOMIC DNA]</scope>
    <source>
        <strain evidence="1">UBA11264</strain>
    </source>
</reference>
<sequence length="269" mass="29088">MDTTIASPLLIDQNLPLDKLLRSASAADLAALADIITDTGRGRVSLADATKKIILQKKRQNSLYTIAPVLSAEICAFGGNTVMNVFRQKKSLAYSVVALDVAKRLGAKVGKAAEIVEIEREIIKKILTNSLKNIKEDEVGALLDINKLNVDREQVNRLLRQGKTEDAASLLIHSCGPYAVSRMLNASQPTALNMVVKAGLPVFGKAIASRAPVLLNPVTAVISTAWMTYELSGPAYRVTVPAVIRVASIRLANIQLQTDQFRSELTKCL</sequence>
<dbReference type="AlphaFoldDB" id="A0A9C7QZA4"/>
<evidence type="ECO:0000313" key="1">
    <source>
        <dbReference type="EMBL" id="HCK03111.1"/>
    </source>
</evidence>
<comment type="caution">
    <text evidence="1">The sequence shown here is derived from an EMBL/GenBank/DDBJ whole genome shotgun (WGS) entry which is preliminary data.</text>
</comment>